<comment type="caution">
    <text evidence="1">The sequence shown here is derived from an EMBL/GenBank/DDBJ whole genome shotgun (WGS) entry which is preliminary data.</text>
</comment>
<evidence type="ECO:0000313" key="1">
    <source>
        <dbReference type="EMBL" id="THG22914.1"/>
    </source>
</evidence>
<keyword evidence="2" id="KW-1185">Reference proteome</keyword>
<dbReference type="EMBL" id="SDRB02000619">
    <property type="protein sequence ID" value="THG22914.1"/>
    <property type="molecule type" value="Genomic_DNA"/>
</dbReference>
<organism evidence="1 2">
    <name type="scientific">Camellia sinensis var. sinensis</name>
    <name type="common">China tea</name>
    <dbReference type="NCBI Taxonomy" id="542762"/>
    <lineage>
        <taxon>Eukaryota</taxon>
        <taxon>Viridiplantae</taxon>
        <taxon>Streptophyta</taxon>
        <taxon>Embryophyta</taxon>
        <taxon>Tracheophyta</taxon>
        <taxon>Spermatophyta</taxon>
        <taxon>Magnoliopsida</taxon>
        <taxon>eudicotyledons</taxon>
        <taxon>Gunneridae</taxon>
        <taxon>Pentapetalae</taxon>
        <taxon>asterids</taxon>
        <taxon>Ericales</taxon>
        <taxon>Theaceae</taxon>
        <taxon>Camellia</taxon>
    </lineage>
</organism>
<accession>A0A4S4F1K5</accession>
<evidence type="ECO:0000313" key="2">
    <source>
        <dbReference type="Proteomes" id="UP000306102"/>
    </source>
</evidence>
<reference evidence="1 2" key="1">
    <citation type="journal article" date="2018" name="Proc. Natl. Acad. Sci. U.S.A.">
        <title>Draft genome sequence of Camellia sinensis var. sinensis provides insights into the evolution of the tea genome and tea quality.</title>
        <authorList>
            <person name="Wei C."/>
            <person name="Yang H."/>
            <person name="Wang S."/>
            <person name="Zhao J."/>
            <person name="Liu C."/>
            <person name="Gao L."/>
            <person name="Xia E."/>
            <person name="Lu Y."/>
            <person name="Tai Y."/>
            <person name="She G."/>
            <person name="Sun J."/>
            <person name="Cao H."/>
            <person name="Tong W."/>
            <person name="Gao Q."/>
            <person name="Li Y."/>
            <person name="Deng W."/>
            <person name="Jiang X."/>
            <person name="Wang W."/>
            <person name="Chen Q."/>
            <person name="Zhang S."/>
            <person name="Li H."/>
            <person name="Wu J."/>
            <person name="Wang P."/>
            <person name="Li P."/>
            <person name="Shi C."/>
            <person name="Zheng F."/>
            <person name="Jian J."/>
            <person name="Huang B."/>
            <person name="Shan D."/>
            <person name="Shi M."/>
            <person name="Fang C."/>
            <person name="Yue Y."/>
            <person name="Li F."/>
            <person name="Li D."/>
            <person name="Wei S."/>
            <person name="Han B."/>
            <person name="Jiang C."/>
            <person name="Yin Y."/>
            <person name="Xia T."/>
            <person name="Zhang Z."/>
            <person name="Bennetzen J.L."/>
            <person name="Zhao S."/>
            <person name="Wan X."/>
        </authorList>
    </citation>
    <scope>NUCLEOTIDE SEQUENCE [LARGE SCALE GENOMIC DNA]</scope>
    <source>
        <strain evidence="2">cv. Shuchazao</strain>
        <tissue evidence="1">Leaf</tissue>
    </source>
</reference>
<dbReference type="AlphaFoldDB" id="A0A4S4F1K5"/>
<protein>
    <submittedName>
        <fullName evidence="1">Uncharacterized protein</fullName>
    </submittedName>
</protein>
<sequence>MVLINNDSHEEEQKRQQCETSKCFASCAFDDLNIKFKRPKVYAIRNFPEGFEQLGAQTISLIHSKPLCSARNSGNLLGKKDSMDDAEDYSFEPFEIDVVCQQMSAHSEMDRNLEPMVENIVASDSAEVVELDDPKFNDPLRILGQEYWPY</sequence>
<gene>
    <name evidence="1" type="ORF">TEA_026961</name>
</gene>
<proteinExistence type="predicted"/>
<name>A0A4S4F1K5_CAMSN</name>
<dbReference type="Proteomes" id="UP000306102">
    <property type="component" value="Unassembled WGS sequence"/>
</dbReference>